<dbReference type="Proteomes" id="UP000267342">
    <property type="component" value="Chromosome"/>
</dbReference>
<dbReference type="EMBL" id="AP018933">
    <property type="protein sequence ID" value="BBG30591.1"/>
    <property type="molecule type" value="Genomic_DNA"/>
</dbReference>
<feature type="signal peptide" evidence="1">
    <location>
        <begin position="1"/>
        <end position="24"/>
    </location>
</feature>
<sequence length="214" mass="23236">MMKRSALALAATAALCSFSSAVFAYGAEDFWVRAGAVRVQPTGSDNHLNGNDIKIDNKQTGAAFTVGYRFTDTFGVELLGAPESFKHDVMLNGEKGAVVDLLPPTLTAQYYPLGGTDSQVQPYIGAGVNYTRFTNTHVGDTEYPKLVMEHTWGYALQAGIDFNISEHWGANLGVWYMDIDAKSHLEDKNGATIGSETTLHIDPIVSMAGITYRF</sequence>
<feature type="chain" id="PRO_5016693184" evidence="1">
    <location>
        <begin position="25"/>
        <end position="214"/>
    </location>
</feature>
<name>A0A348HG39_9GAMM</name>
<dbReference type="InterPro" id="IPR011250">
    <property type="entry name" value="OMP/PagP_B-barrel"/>
</dbReference>
<gene>
    <name evidence="2" type="ORF">ZBT109_1845</name>
</gene>
<organism evidence="2 3">
    <name type="scientific">Zymobacter palmae</name>
    <dbReference type="NCBI Taxonomy" id="33074"/>
    <lineage>
        <taxon>Bacteria</taxon>
        <taxon>Pseudomonadati</taxon>
        <taxon>Pseudomonadota</taxon>
        <taxon>Gammaproteobacteria</taxon>
        <taxon>Oceanospirillales</taxon>
        <taxon>Halomonadaceae</taxon>
        <taxon>Zymobacter group</taxon>
        <taxon>Zymobacter</taxon>
    </lineage>
</organism>
<dbReference type="RefSeq" id="WP_051523749.1">
    <property type="nucleotide sequence ID" value="NZ_AP018933.1"/>
</dbReference>
<accession>A0A348HG39</accession>
<evidence type="ECO:0000313" key="3">
    <source>
        <dbReference type="Proteomes" id="UP000267342"/>
    </source>
</evidence>
<dbReference type="InterPro" id="IPR005618">
    <property type="entry name" value="OMPW"/>
</dbReference>
<evidence type="ECO:0000313" key="2">
    <source>
        <dbReference type="EMBL" id="BBG30591.1"/>
    </source>
</evidence>
<dbReference type="KEGG" id="zpl:ZBT109_1845"/>
<dbReference type="GO" id="GO:0055085">
    <property type="term" value="P:transmembrane transport"/>
    <property type="evidence" value="ECO:0007669"/>
    <property type="project" value="TreeGrafter"/>
</dbReference>
<proteinExistence type="predicted"/>
<reference evidence="2 3" key="1">
    <citation type="submission" date="2018-09" db="EMBL/GenBank/DDBJ databases">
        <title>Zymobacter palmae IAM14233 (=T109) whole genome analysis.</title>
        <authorList>
            <person name="Yanase H."/>
        </authorList>
    </citation>
    <scope>NUCLEOTIDE SEQUENCE [LARGE SCALE GENOMIC DNA]</scope>
    <source>
        <strain evidence="2 3">IAM14233</strain>
    </source>
</reference>
<dbReference type="PANTHER" id="PTHR36920:SF1">
    <property type="entry name" value="OUTER MEMBRANE PROTEIN W"/>
    <property type="match status" value="1"/>
</dbReference>
<dbReference type="PANTHER" id="PTHR36920">
    <property type="match status" value="1"/>
</dbReference>
<protein>
    <submittedName>
        <fullName evidence="2">Outer membrane protein W</fullName>
    </submittedName>
</protein>
<keyword evidence="1" id="KW-0732">Signal</keyword>
<dbReference type="Pfam" id="PF03922">
    <property type="entry name" value="OmpW"/>
    <property type="match status" value="1"/>
</dbReference>
<dbReference type="AlphaFoldDB" id="A0A348HG39"/>
<dbReference type="SUPFAM" id="SSF56925">
    <property type="entry name" value="OMPA-like"/>
    <property type="match status" value="1"/>
</dbReference>
<dbReference type="Gene3D" id="2.40.160.20">
    <property type="match status" value="1"/>
</dbReference>
<dbReference type="GO" id="GO:0019867">
    <property type="term" value="C:outer membrane"/>
    <property type="evidence" value="ECO:0007669"/>
    <property type="project" value="InterPro"/>
</dbReference>
<evidence type="ECO:0000256" key="1">
    <source>
        <dbReference type="SAM" id="SignalP"/>
    </source>
</evidence>
<keyword evidence="3" id="KW-1185">Reference proteome</keyword>